<evidence type="ECO:0000313" key="2">
    <source>
        <dbReference type="Proteomes" id="UP000375525"/>
    </source>
</evidence>
<dbReference type="EMBL" id="CABVIH010000027">
    <property type="protein sequence ID" value="VVP40180.1"/>
    <property type="molecule type" value="Genomic_DNA"/>
</dbReference>
<dbReference type="Proteomes" id="UP000375525">
    <property type="component" value="Unassembled WGS sequence"/>
</dbReference>
<proteinExistence type="predicted"/>
<protein>
    <submittedName>
        <fullName evidence="1">Uncharacterized protein</fullName>
    </submittedName>
</protein>
<dbReference type="OrthoDB" id="166264at2"/>
<organism evidence="1 2">
    <name type="scientific">Pseudomonas fluorescens</name>
    <dbReference type="NCBI Taxonomy" id="294"/>
    <lineage>
        <taxon>Bacteria</taxon>
        <taxon>Pseudomonadati</taxon>
        <taxon>Pseudomonadota</taxon>
        <taxon>Gammaproteobacteria</taxon>
        <taxon>Pseudomonadales</taxon>
        <taxon>Pseudomonadaceae</taxon>
        <taxon>Pseudomonas</taxon>
    </lineage>
</organism>
<dbReference type="AlphaFoldDB" id="A0A5E7NUV3"/>
<accession>A0A5E7NUV3</accession>
<evidence type="ECO:0000313" key="1">
    <source>
        <dbReference type="EMBL" id="VVP40180.1"/>
    </source>
</evidence>
<reference evidence="1 2" key="1">
    <citation type="submission" date="2019-09" db="EMBL/GenBank/DDBJ databases">
        <authorList>
            <person name="Chandra G."/>
            <person name="Truman W A."/>
        </authorList>
    </citation>
    <scope>NUCLEOTIDE SEQUENCE [LARGE SCALE GENOMIC DNA]</scope>
    <source>
        <strain evidence="1">PS880</strain>
    </source>
</reference>
<sequence>MTTKEAVTFHKLERNLLPPTIQQAVDGFVKPEFLKNCTIYIATSSDIQLGDLVEPFLDVEGLGSFSRTPFEVTKEHMAEGIVWELPAYNLVAESGAPVTACYTVWRQEINPLISPAGKYKVK</sequence>
<name>A0A5E7NUV3_PSEFL</name>
<dbReference type="RefSeq" id="WP_150781747.1">
    <property type="nucleotide sequence ID" value="NZ_CABVIH010000027.1"/>
</dbReference>
<gene>
    <name evidence="1" type="ORF">PS880_04800</name>
</gene>